<organism evidence="9 10">
    <name type="scientific">Helicocarpus griseus UAMH5409</name>
    <dbReference type="NCBI Taxonomy" id="1447875"/>
    <lineage>
        <taxon>Eukaryota</taxon>
        <taxon>Fungi</taxon>
        <taxon>Dikarya</taxon>
        <taxon>Ascomycota</taxon>
        <taxon>Pezizomycotina</taxon>
        <taxon>Eurotiomycetes</taxon>
        <taxon>Eurotiomycetidae</taxon>
        <taxon>Onygenales</taxon>
        <taxon>Ajellomycetaceae</taxon>
        <taxon>Helicocarpus</taxon>
    </lineage>
</organism>
<evidence type="ECO:0000256" key="7">
    <source>
        <dbReference type="SAM" id="Phobius"/>
    </source>
</evidence>
<feature type="transmembrane region" description="Helical" evidence="7">
    <location>
        <begin position="137"/>
        <end position="158"/>
    </location>
</feature>
<dbReference type="STRING" id="1447875.A0A2B7X032"/>
<feature type="transmembrane region" description="Helical" evidence="7">
    <location>
        <begin position="98"/>
        <end position="125"/>
    </location>
</feature>
<dbReference type="InterPro" id="IPR052337">
    <property type="entry name" value="SAT4-like"/>
</dbReference>
<dbReference type="OrthoDB" id="444631at2759"/>
<name>A0A2B7X032_9EURO</name>
<evidence type="ECO:0000313" key="9">
    <source>
        <dbReference type="EMBL" id="PGH02239.1"/>
    </source>
</evidence>
<dbReference type="PANTHER" id="PTHR33048">
    <property type="entry name" value="PTH11-LIKE INTEGRAL MEMBRANE PROTEIN (AFU_ORTHOLOGUE AFUA_5G11245)"/>
    <property type="match status" value="1"/>
</dbReference>
<evidence type="ECO:0000256" key="4">
    <source>
        <dbReference type="ARBA" id="ARBA00023136"/>
    </source>
</evidence>
<dbReference type="Proteomes" id="UP000223968">
    <property type="component" value="Unassembled WGS sequence"/>
</dbReference>
<feature type="compositionally biased region" description="Basic and acidic residues" evidence="6">
    <location>
        <begin position="331"/>
        <end position="342"/>
    </location>
</feature>
<evidence type="ECO:0000256" key="3">
    <source>
        <dbReference type="ARBA" id="ARBA00022989"/>
    </source>
</evidence>
<comment type="subcellular location">
    <subcellularLocation>
        <location evidence="1">Membrane</location>
        <topology evidence="1">Multi-pass membrane protein</topology>
    </subcellularLocation>
</comment>
<sequence length="390" mass="43666">MATNPVMGTKPIDYNEPYGAYVGDRLVITASVCMALSSIWVGLRMWTRRYVTQMFGVDDYLVGVAWIFALVLSIGDIIQCQYGTGTHLWELRKDDYVVFLQLQMVVGTFYTVSLPFAKCSILAFYLRLSQERVFRTAVYLTIAFIACYATSGLLVIIFSCNPVEGSWDLNVASQPTTYCVNRPVNYIAQASFNIFSDIVIILLPIRTIWKLQMPLNQRLSIIAIFACGFFVCIVSVIRLTAVSKLLTSTDLTWDTNDVLIWSTVESHITILCACSPHLKPLFNHFLPGFLRSGITPNSRSYPNSRYLTNPISKNQALHSSSRGGTSNEFEMYGHDDDYEAGRRTVTTVVESGSRNPKDRERGHRGGSDSQESILDSGSKDVYVTRTVHVG</sequence>
<feature type="transmembrane region" description="Helical" evidence="7">
    <location>
        <begin position="59"/>
        <end position="78"/>
    </location>
</feature>
<proteinExistence type="inferred from homology"/>
<accession>A0A2B7X032</accession>
<protein>
    <recommendedName>
        <fullName evidence="8">Rhodopsin domain-containing protein</fullName>
    </recommendedName>
</protein>
<evidence type="ECO:0000256" key="5">
    <source>
        <dbReference type="ARBA" id="ARBA00038359"/>
    </source>
</evidence>
<feature type="domain" description="Rhodopsin" evidence="8">
    <location>
        <begin position="43"/>
        <end position="283"/>
    </location>
</feature>
<dbReference type="PANTHER" id="PTHR33048:SF47">
    <property type="entry name" value="INTEGRAL MEMBRANE PROTEIN-RELATED"/>
    <property type="match status" value="1"/>
</dbReference>
<dbReference type="EMBL" id="PDNB01000161">
    <property type="protein sequence ID" value="PGH02239.1"/>
    <property type="molecule type" value="Genomic_DNA"/>
</dbReference>
<dbReference type="AlphaFoldDB" id="A0A2B7X032"/>
<keyword evidence="2 7" id="KW-0812">Transmembrane</keyword>
<evidence type="ECO:0000313" key="10">
    <source>
        <dbReference type="Proteomes" id="UP000223968"/>
    </source>
</evidence>
<comment type="caution">
    <text evidence="9">The sequence shown here is derived from an EMBL/GenBank/DDBJ whole genome shotgun (WGS) entry which is preliminary data.</text>
</comment>
<reference evidence="9 10" key="1">
    <citation type="submission" date="2017-10" db="EMBL/GenBank/DDBJ databases">
        <title>Comparative genomics in systemic dimorphic fungi from Ajellomycetaceae.</title>
        <authorList>
            <person name="Munoz J.F."/>
            <person name="Mcewen J.G."/>
            <person name="Clay O.K."/>
            <person name="Cuomo C.A."/>
        </authorList>
    </citation>
    <scope>NUCLEOTIDE SEQUENCE [LARGE SCALE GENOMIC DNA]</scope>
    <source>
        <strain evidence="9 10">UAMH5409</strain>
    </source>
</reference>
<comment type="similarity">
    <text evidence="5">Belongs to the SAT4 family.</text>
</comment>
<feature type="transmembrane region" description="Helical" evidence="7">
    <location>
        <begin position="221"/>
        <end position="241"/>
    </location>
</feature>
<keyword evidence="4 7" id="KW-0472">Membrane</keyword>
<keyword evidence="10" id="KW-1185">Reference proteome</keyword>
<evidence type="ECO:0000259" key="8">
    <source>
        <dbReference type="Pfam" id="PF20684"/>
    </source>
</evidence>
<evidence type="ECO:0000256" key="2">
    <source>
        <dbReference type="ARBA" id="ARBA00022692"/>
    </source>
</evidence>
<feature type="transmembrane region" description="Helical" evidence="7">
    <location>
        <begin position="186"/>
        <end position="209"/>
    </location>
</feature>
<feature type="region of interest" description="Disordered" evidence="6">
    <location>
        <begin position="315"/>
        <end position="379"/>
    </location>
</feature>
<feature type="compositionally biased region" description="Polar residues" evidence="6">
    <location>
        <begin position="344"/>
        <end position="354"/>
    </location>
</feature>
<dbReference type="GO" id="GO:0016020">
    <property type="term" value="C:membrane"/>
    <property type="evidence" value="ECO:0007669"/>
    <property type="project" value="UniProtKB-SubCell"/>
</dbReference>
<feature type="compositionally biased region" description="Basic and acidic residues" evidence="6">
    <location>
        <begin position="355"/>
        <end position="366"/>
    </location>
</feature>
<gene>
    <name evidence="9" type="ORF">AJ79_07688</name>
</gene>
<feature type="transmembrane region" description="Helical" evidence="7">
    <location>
        <begin position="26"/>
        <end position="47"/>
    </location>
</feature>
<dbReference type="Pfam" id="PF20684">
    <property type="entry name" value="Fung_rhodopsin"/>
    <property type="match status" value="1"/>
</dbReference>
<keyword evidence="3 7" id="KW-1133">Transmembrane helix</keyword>
<evidence type="ECO:0000256" key="6">
    <source>
        <dbReference type="SAM" id="MobiDB-lite"/>
    </source>
</evidence>
<evidence type="ECO:0000256" key="1">
    <source>
        <dbReference type="ARBA" id="ARBA00004141"/>
    </source>
</evidence>
<feature type="compositionally biased region" description="Polar residues" evidence="6">
    <location>
        <begin position="315"/>
        <end position="328"/>
    </location>
</feature>
<dbReference type="InterPro" id="IPR049326">
    <property type="entry name" value="Rhodopsin_dom_fungi"/>
</dbReference>